<keyword evidence="3" id="KW-0347">Helicase</keyword>
<dbReference type="GO" id="GO:0003677">
    <property type="term" value="F:DNA binding"/>
    <property type="evidence" value="ECO:0007669"/>
    <property type="project" value="UniProtKB-UniRule"/>
</dbReference>
<feature type="binding site" evidence="7">
    <location>
        <position position="480"/>
    </location>
    <ligand>
        <name>Zn(2+)</name>
        <dbReference type="ChEBI" id="CHEBI:29105"/>
        <label>2</label>
    </ligand>
</feature>
<evidence type="ECO:0000256" key="6">
    <source>
        <dbReference type="ARBA" id="ARBA00023235"/>
    </source>
</evidence>
<dbReference type="InterPro" id="IPR041236">
    <property type="entry name" value="PriA_C"/>
</dbReference>
<feature type="binding site" evidence="7">
    <location>
        <position position="459"/>
    </location>
    <ligand>
        <name>Zn(2+)</name>
        <dbReference type="ChEBI" id="CHEBI:29105"/>
        <label>2</label>
    </ligand>
</feature>
<dbReference type="Pfam" id="PF17764">
    <property type="entry name" value="PriA_3primeBD"/>
    <property type="match status" value="1"/>
</dbReference>
<name>A0AAC9QTY4_EUBLI</name>
<evidence type="ECO:0000259" key="10">
    <source>
        <dbReference type="Pfam" id="PF18319"/>
    </source>
</evidence>
<dbReference type="Gene3D" id="3.40.1440.60">
    <property type="entry name" value="PriA, 3(prime) DNA-binding domain"/>
    <property type="match status" value="1"/>
</dbReference>
<feature type="binding site" evidence="7">
    <location>
        <position position="477"/>
    </location>
    <ligand>
        <name>Zn(2+)</name>
        <dbReference type="ChEBI" id="CHEBI:29105"/>
        <label>2</label>
    </ligand>
</feature>
<keyword evidence="7" id="KW-0235">DNA replication</keyword>
<evidence type="ECO:0000256" key="1">
    <source>
        <dbReference type="ARBA" id="ARBA00022741"/>
    </source>
</evidence>
<keyword evidence="2" id="KW-0378">Hydrolase</keyword>
<dbReference type="InterPro" id="IPR005259">
    <property type="entry name" value="PriA"/>
</dbReference>
<dbReference type="NCBIfam" id="TIGR00595">
    <property type="entry name" value="priA"/>
    <property type="match status" value="1"/>
</dbReference>
<dbReference type="InterPro" id="IPR042115">
    <property type="entry name" value="PriA_3primeBD_sf"/>
</dbReference>
<dbReference type="GO" id="GO:0006310">
    <property type="term" value="P:DNA recombination"/>
    <property type="evidence" value="ECO:0007669"/>
    <property type="project" value="InterPro"/>
</dbReference>
<feature type="domain" description="Primosomal protein N' 3' DNA-binding" evidence="8">
    <location>
        <begin position="15"/>
        <end position="97"/>
    </location>
</feature>
<feature type="domain" description="Primosomal protein N C-terminal" evidence="9">
    <location>
        <begin position="645"/>
        <end position="738"/>
    </location>
</feature>
<dbReference type="Gene3D" id="3.40.50.300">
    <property type="entry name" value="P-loop containing nucleotide triphosphate hydrolases"/>
    <property type="match status" value="1"/>
</dbReference>
<dbReference type="PANTHER" id="PTHR30580:SF1">
    <property type="entry name" value="COMF OPERON PROTEIN 1"/>
    <property type="match status" value="1"/>
</dbReference>
<keyword evidence="7" id="KW-0639">Primosome</keyword>
<dbReference type="InterPro" id="IPR040498">
    <property type="entry name" value="PriA_CRR"/>
</dbReference>
<keyword evidence="6" id="KW-0413">Isomerase</keyword>
<keyword evidence="4 7" id="KW-0067">ATP-binding</keyword>
<dbReference type="SUPFAM" id="SSF52540">
    <property type="entry name" value="P-loop containing nucleoside triphosphate hydrolases"/>
    <property type="match status" value="1"/>
</dbReference>
<dbReference type="RefSeq" id="WP_038352640.1">
    <property type="nucleotide sequence ID" value="NZ_CP019962.1"/>
</dbReference>
<evidence type="ECO:0000256" key="7">
    <source>
        <dbReference type="HAMAP-Rule" id="MF_00983"/>
    </source>
</evidence>
<evidence type="ECO:0000259" key="9">
    <source>
        <dbReference type="Pfam" id="PF18074"/>
    </source>
</evidence>
<evidence type="ECO:0000256" key="2">
    <source>
        <dbReference type="ARBA" id="ARBA00022801"/>
    </source>
</evidence>
<dbReference type="InterPro" id="IPR041222">
    <property type="entry name" value="PriA_3primeBD"/>
</dbReference>
<keyword evidence="1 7" id="KW-0547">Nucleotide-binding</keyword>
<dbReference type="GO" id="GO:1990077">
    <property type="term" value="C:primosome complex"/>
    <property type="evidence" value="ECO:0007669"/>
    <property type="project" value="UniProtKB-UniRule"/>
</dbReference>
<feature type="domain" description="PriA DNA helicase Cys-rich region (CRR)" evidence="10">
    <location>
        <begin position="459"/>
        <end position="485"/>
    </location>
</feature>
<evidence type="ECO:0000313" key="11">
    <source>
        <dbReference type="EMBL" id="ARD65854.1"/>
    </source>
</evidence>
<comment type="cofactor">
    <cofactor evidence="7">
        <name>Zn(2+)</name>
        <dbReference type="ChEBI" id="CHEBI:29105"/>
    </cofactor>
    <text evidence="7">Binds 2 zinc ions per subunit.</text>
</comment>
<dbReference type="EMBL" id="CP019962">
    <property type="protein sequence ID" value="ARD65854.1"/>
    <property type="molecule type" value="Genomic_DNA"/>
</dbReference>
<dbReference type="GO" id="GO:0006270">
    <property type="term" value="P:DNA replication initiation"/>
    <property type="evidence" value="ECO:0007669"/>
    <property type="project" value="TreeGrafter"/>
</dbReference>
<dbReference type="InterPro" id="IPR027417">
    <property type="entry name" value="P-loop_NTPase"/>
</dbReference>
<dbReference type="AlphaFoldDB" id="A0AAC9QTY4"/>
<dbReference type="GO" id="GO:0016787">
    <property type="term" value="F:hydrolase activity"/>
    <property type="evidence" value="ECO:0007669"/>
    <property type="project" value="UniProtKB-KW"/>
</dbReference>
<dbReference type="GO" id="GO:0006302">
    <property type="term" value="P:double-strand break repair"/>
    <property type="evidence" value="ECO:0007669"/>
    <property type="project" value="InterPro"/>
</dbReference>
<dbReference type="Pfam" id="PF18074">
    <property type="entry name" value="PriA_C"/>
    <property type="match status" value="1"/>
</dbReference>
<comment type="similarity">
    <text evidence="7">Belongs to the helicase family. PriA subfamily.</text>
</comment>
<feature type="binding site" evidence="7">
    <location>
        <position position="453"/>
    </location>
    <ligand>
        <name>Zn(2+)</name>
        <dbReference type="ChEBI" id="CHEBI:29105"/>
        <label>1</label>
    </ligand>
</feature>
<feature type="binding site" evidence="7">
    <location>
        <position position="493"/>
    </location>
    <ligand>
        <name>Zn(2+)</name>
        <dbReference type="ChEBI" id="CHEBI:29105"/>
        <label>1</label>
    </ligand>
</feature>
<feature type="binding site" evidence="7">
    <location>
        <position position="490"/>
    </location>
    <ligand>
        <name>Zn(2+)</name>
        <dbReference type="ChEBI" id="CHEBI:29105"/>
        <label>1</label>
    </ligand>
</feature>
<gene>
    <name evidence="7" type="primary">priA</name>
    <name evidence="11" type="ORF">B2M23_10015</name>
</gene>
<reference evidence="12" key="1">
    <citation type="journal article" date="2017" name="Sci. Rep.">
        <title>Determination of the Genome and Primary Transcriptome of Syngas Fermenting Eubacterium limosum ATCC 8486.</title>
        <authorList>
            <person name="Song Y."/>
            <person name="Shin J."/>
            <person name="Jeong Y."/>
            <person name="Jin S."/>
            <person name="Lee J.K."/>
            <person name="Kim D.R."/>
            <person name="Kim S.C."/>
            <person name="Cho S."/>
            <person name="Cho B.K."/>
        </authorList>
    </citation>
    <scope>NUCLEOTIDE SEQUENCE [LARGE SCALE GENOMIC DNA]</scope>
    <source>
        <strain evidence="12">ATCC 8486</strain>
    </source>
</reference>
<dbReference type="HAMAP" id="MF_00983">
    <property type="entry name" value="PriA"/>
    <property type="match status" value="1"/>
</dbReference>
<keyword evidence="7" id="KW-0479">Metal-binding</keyword>
<dbReference type="GO" id="GO:0008270">
    <property type="term" value="F:zinc ion binding"/>
    <property type="evidence" value="ECO:0007669"/>
    <property type="project" value="UniProtKB-UniRule"/>
</dbReference>
<dbReference type="Proteomes" id="UP000192391">
    <property type="component" value="Chromosome"/>
</dbReference>
<comment type="caution">
    <text evidence="7">As this protein does not have any detectable helicase domains, it probably does not have helicase activity.</text>
</comment>
<sequence length="742" mass="84853">MKFAEIYLNQTNKRIDHPYDYKIPERFESVIVPGVRVGVTFGNGNRQLEGFVVRVKEETAYPDKIKELEAVIDESPILTKEQIALCLWMKSTYCSLFYEGLYHFTSPVKVVKRLVISEEDPHENRIAFEPYESTEKIYRLERKETVRGSVQKQILELLETRDFTRREICELLGEVGSSLRALEKKGLVSAYERDTSCAVTGGKVRPEEIVLSESGNCLYRQLSEKRRKGTPSFIFEENSETRLMLYCKAVEECLSRGETALMLFPEIGLSLEMRALLYQYFGNAVAVCHGKLSQKERYQIFKRVSCGEIKVLVGSRAALFMPFRKLGLIIVDEERDPSYYSAAMPRYNTITIAQKYADLSDADLIISDEIPSVAAVKKTETGEWTGIHNAPCFVRKKPVPAIVDMQSEMKSGNFDFMSYRLRECLEKTLAEKKTALLLINKRGYASYVFCRSCGYVEKCPTCGVALKYYAGGDVLKCHYCGYTKKRSTTCPECGEKKIKALGLGIDQVYELIKERYPDRHVLKLDGETIASYDDFKRVNHELSEKHWDIILGTRMLLRNFGFQNIGLAAALLIDSDLNHGDYSSSENAYQLYKRFFNRMTENTPCLIQTYEPDNITNEALISENPTDFYRQEFEYRRLMGYPPEKHLVLFSLFHVDEAQVANDSHAFFHALKKVCETGAAVEIYEPFLSGIIRGNGQIRWKILLKTKDLNAFKHIIEEVTAAGEIERLASKVSIEIDPPATL</sequence>
<comment type="subunit">
    <text evidence="7">Component of the replication restart primosome.</text>
</comment>
<evidence type="ECO:0000256" key="4">
    <source>
        <dbReference type="ARBA" id="ARBA00022840"/>
    </source>
</evidence>
<dbReference type="PANTHER" id="PTHR30580">
    <property type="entry name" value="PRIMOSOMAL PROTEIN N"/>
    <property type="match status" value="1"/>
</dbReference>
<evidence type="ECO:0000256" key="5">
    <source>
        <dbReference type="ARBA" id="ARBA00023125"/>
    </source>
</evidence>
<feature type="binding site" evidence="7">
    <location>
        <position position="462"/>
    </location>
    <ligand>
        <name>Zn(2+)</name>
        <dbReference type="ChEBI" id="CHEBI:29105"/>
        <label>2</label>
    </ligand>
</feature>
<proteinExistence type="inferred from homology"/>
<dbReference type="Pfam" id="PF18319">
    <property type="entry name" value="Zn_ribbon_PriA"/>
    <property type="match status" value="1"/>
</dbReference>
<organism evidence="11 12">
    <name type="scientific">Eubacterium limosum</name>
    <dbReference type="NCBI Taxonomy" id="1736"/>
    <lineage>
        <taxon>Bacteria</taxon>
        <taxon>Bacillati</taxon>
        <taxon>Bacillota</taxon>
        <taxon>Clostridia</taxon>
        <taxon>Eubacteriales</taxon>
        <taxon>Eubacteriaceae</taxon>
        <taxon>Eubacterium</taxon>
    </lineage>
</organism>
<feature type="binding site" evidence="7">
    <location>
        <position position="450"/>
    </location>
    <ligand>
        <name>Zn(2+)</name>
        <dbReference type="ChEBI" id="CHEBI:29105"/>
        <label>1</label>
    </ligand>
</feature>
<evidence type="ECO:0000313" key="12">
    <source>
        <dbReference type="Proteomes" id="UP000192391"/>
    </source>
</evidence>
<evidence type="ECO:0000256" key="3">
    <source>
        <dbReference type="ARBA" id="ARBA00022806"/>
    </source>
</evidence>
<dbReference type="GO" id="GO:0005524">
    <property type="term" value="F:ATP binding"/>
    <property type="evidence" value="ECO:0007669"/>
    <property type="project" value="UniProtKB-UniRule"/>
</dbReference>
<dbReference type="KEGG" id="elim:B2M23_10015"/>
<evidence type="ECO:0000259" key="8">
    <source>
        <dbReference type="Pfam" id="PF17764"/>
    </source>
</evidence>
<comment type="function">
    <text evidence="7">Initiates the restart of stalled replication forks, which reloads the replicative helicase on sites other than the origin of replication. Recognizes and binds to abandoned replication forks and remodels them to uncover a helicase loading site. Promotes assembly of the primosome at these replication forks.</text>
</comment>
<keyword evidence="5 7" id="KW-0238">DNA-binding</keyword>
<keyword evidence="7" id="KW-0862">Zinc</keyword>
<protein>
    <recommendedName>
        <fullName evidence="7">Probable replication restart protein PriA</fullName>
    </recommendedName>
    <alternativeName>
        <fullName evidence="7">Putative ATP-dependent DNA helicase PriA</fullName>
    </alternativeName>
</protein>
<accession>A0AAC9QTY4</accession>
<dbReference type="GO" id="GO:0006269">
    <property type="term" value="P:DNA replication, synthesis of primer"/>
    <property type="evidence" value="ECO:0007669"/>
    <property type="project" value="UniProtKB-KW"/>
</dbReference>
<dbReference type="GO" id="GO:0043138">
    <property type="term" value="F:3'-5' DNA helicase activity"/>
    <property type="evidence" value="ECO:0007669"/>
    <property type="project" value="TreeGrafter"/>
</dbReference>